<keyword evidence="2" id="KW-0812">Transmembrane</keyword>
<sequence>MSSELHTVLIVAAAVTATLGLLFGVIPKLVDRAGPAEAELGSHEPYSPKPLPNPHAAPFRPYTAPEAHMITQDHAACTSGNCGAKAAAISTLVGAGRMTLPDPQTAQRRRIRRMASR</sequence>
<dbReference type="RefSeq" id="WP_329405424.1">
    <property type="nucleotide sequence ID" value="NZ_CP109441.1"/>
</dbReference>
<dbReference type="EMBL" id="CP109441">
    <property type="protein sequence ID" value="WUV42806.1"/>
    <property type="molecule type" value="Genomic_DNA"/>
</dbReference>
<feature type="transmembrane region" description="Helical" evidence="2">
    <location>
        <begin position="6"/>
        <end position="26"/>
    </location>
</feature>
<evidence type="ECO:0000313" key="3">
    <source>
        <dbReference type="EMBL" id="WUV42806.1"/>
    </source>
</evidence>
<name>A0ABZ1YKK5_9NOCA</name>
<dbReference type="Proteomes" id="UP001432062">
    <property type="component" value="Chromosome"/>
</dbReference>
<organism evidence="3 4">
    <name type="scientific">Nocardia vinacea</name>
    <dbReference type="NCBI Taxonomy" id="96468"/>
    <lineage>
        <taxon>Bacteria</taxon>
        <taxon>Bacillati</taxon>
        <taxon>Actinomycetota</taxon>
        <taxon>Actinomycetes</taxon>
        <taxon>Mycobacteriales</taxon>
        <taxon>Nocardiaceae</taxon>
        <taxon>Nocardia</taxon>
    </lineage>
</organism>
<evidence type="ECO:0000256" key="1">
    <source>
        <dbReference type="SAM" id="MobiDB-lite"/>
    </source>
</evidence>
<reference evidence="3" key="1">
    <citation type="submission" date="2022-10" db="EMBL/GenBank/DDBJ databases">
        <title>The complete genomes of actinobacterial strains from the NBC collection.</title>
        <authorList>
            <person name="Joergensen T.S."/>
            <person name="Alvarez Arevalo M."/>
            <person name="Sterndorff E.B."/>
            <person name="Faurdal D."/>
            <person name="Vuksanovic O."/>
            <person name="Mourched A.-S."/>
            <person name="Charusanti P."/>
            <person name="Shaw S."/>
            <person name="Blin K."/>
            <person name="Weber T."/>
        </authorList>
    </citation>
    <scope>NUCLEOTIDE SEQUENCE</scope>
    <source>
        <strain evidence="3">NBC_01482</strain>
    </source>
</reference>
<keyword evidence="4" id="KW-1185">Reference proteome</keyword>
<proteinExistence type="predicted"/>
<keyword evidence="2" id="KW-1133">Transmembrane helix</keyword>
<feature type="region of interest" description="Disordered" evidence="1">
    <location>
        <begin position="36"/>
        <end position="63"/>
    </location>
</feature>
<evidence type="ECO:0000313" key="4">
    <source>
        <dbReference type="Proteomes" id="UP001432062"/>
    </source>
</evidence>
<evidence type="ECO:0000256" key="2">
    <source>
        <dbReference type="SAM" id="Phobius"/>
    </source>
</evidence>
<feature type="compositionally biased region" description="Basic residues" evidence="1">
    <location>
        <begin position="107"/>
        <end position="117"/>
    </location>
</feature>
<feature type="region of interest" description="Disordered" evidence="1">
    <location>
        <begin position="97"/>
        <end position="117"/>
    </location>
</feature>
<gene>
    <name evidence="3" type="ORF">OG563_26545</name>
</gene>
<accession>A0ABZ1YKK5</accession>
<protein>
    <submittedName>
        <fullName evidence="3">Uncharacterized protein</fullName>
    </submittedName>
</protein>
<keyword evidence="2" id="KW-0472">Membrane</keyword>